<dbReference type="Proteomes" id="UP000597762">
    <property type="component" value="Unassembled WGS sequence"/>
</dbReference>
<sequence>MLTHTKLLQCGFFIEHNVYPLFCPVFLISISRKQGASFSFSYVGFPFLLSFTFLSLSFLSNSLSFKLFLSPFLTECQLSVYFILFFSFFSLPICQSLSISIYLLSIYFFLSVGFSLSNFPSLHPHPPSVRSPSIFSPFSHFFSVIFLLICLPLFQLFKLYSSASHYQPPLPLSFSISFFSLSLPLSHYLFILLFIDINQLISQIFIYLFHINQSPTAFHYFAALLSPP</sequence>
<evidence type="ECO:0000256" key="1">
    <source>
        <dbReference type="SAM" id="Phobius"/>
    </source>
</evidence>
<keyword evidence="1" id="KW-0472">Membrane</keyword>
<gene>
    <name evidence="2" type="ORF">SPHA_66416</name>
</gene>
<keyword evidence="3" id="KW-1185">Reference proteome</keyword>
<feature type="transmembrane region" description="Helical" evidence="1">
    <location>
        <begin position="134"/>
        <end position="154"/>
    </location>
</feature>
<protein>
    <submittedName>
        <fullName evidence="2">Uncharacterized protein</fullName>
    </submittedName>
</protein>
<accession>A0A812E350</accession>
<proteinExistence type="predicted"/>
<comment type="caution">
    <text evidence="2">The sequence shown here is derived from an EMBL/GenBank/DDBJ whole genome shotgun (WGS) entry which is preliminary data.</text>
</comment>
<evidence type="ECO:0000313" key="3">
    <source>
        <dbReference type="Proteomes" id="UP000597762"/>
    </source>
</evidence>
<name>A0A812E350_ACAPH</name>
<feature type="transmembrane region" description="Helical" evidence="1">
    <location>
        <begin position="12"/>
        <end position="30"/>
    </location>
</feature>
<dbReference type="EMBL" id="CAHIKZ030004787">
    <property type="protein sequence ID" value="CAE1315418.1"/>
    <property type="molecule type" value="Genomic_DNA"/>
</dbReference>
<feature type="transmembrane region" description="Helical" evidence="1">
    <location>
        <begin position="174"/>
        <end position="195"/>
    </location>
</feature>
<feature type="transmembrane region" description="Helical" evidence="1">
    <location>
        <begin position="99"/>
        <end position="122"/>
    </location>
</feature>
<dbReference type="AlphaFoldDB" id="A0A812E350"/>
<organism evidence="2 3">
    <name type="scientific">Acanthosepion pharaonis</name>
    <name type="common">Pharaoh cuttlefish</name>
    <name type="synonym">Sepia pharaonis</name>
    <dbReference type="NCBI Taxonomy" id="158019"/>
    <lineage>
        <taxon>Eukaryota</taxon>
        <taxon>Metazoa</taxon>
        <taxon>Spiralia</taxon>
        <taxon>Lophotrochozoa</taxon>
        <taxon>Mollusca</taxon>
        <taxon>Cephalopoda</taxon>
        <taxon>Coleoidea</taxon>
        <taxon>Decapodiformes</taxon>
        <taxon>Sepiida</taxon>
        <taxon>Sepiina</taxon>
        <taxon>Sepiidae</taxon>
        <taxon>Acanthosepion</taxon>
    </lineage>
</organism>
<keyword evidence="1" id="KW-1133">Transmembrane helix</keyword>
<keyword evidence="1" id="KW-0812">Transmembrane</keyword>
<feature type="transmembrane region" description="Helical" evidence="1">
    <location>
        <begin position="72"/>
        <end position="93"/>
    </location>
</feature>
<evidence type="ECO:0000313" key="2">
    <source>
        <dbReference type="EMBL" id="CAE1315418.1"/>
    </source>
</evidence>
<reference evidence="2" key="1">
    <citation type="submission" date="2021-01" db="EMBL/GenBank/DDBJ databases">
        <authorList>
            <person name="Li R."/>
            <person name="Bekaert M."/>
        </authorList>
    </citation>
    <scope>NUCLEOTIDE SEQUENCE</scope>
    <source>
        <strain evidence="2">Farmed</strain>
    </source>
</reference>
<feature type="transmembrane region" description="Helical" evidence="1">
    <location>
        <begin position="42"/>
        <end position="60"/>
    </location>
</feature>